<accession>A0A068UWP6</accession>
<dbReference type="AlphaFoldDB" id="A0A068UWP6"/>
<organism evidence="1 2">
    <name type="scientific">Coffea canephora</name>
    <name type="common">Robusta coffee</name>
    <dbReference type="NCBI Taxonomy" id="49390"/>
    <lineage>
        <taxon>Eukaryota</taxon>
        <taxon>Viridiplantae</taxon>
        <taxon>Streptophyta</taxon>
        <taxon>Embryophyta</taxon>
        <taxon>Tracheophyta</taxon>
        <taxon>Spermatophyta</taxon>
        <taxon>Magnoliopsida</taxon>
        <taxon>eudicotyledons</taxon>
        <taxon>Gunneridae</taxon>
        <taxon>Pentapetalae</taxon>
        <taxon>asterids</taxon>
        <taxon>lamiids</taxon>
        <taxon>Gentianales</taxon>
        <taxon>Rubiaceae</taxon>
        <taxon>Ixoroideae</taxon>
        <taxon>Gardenieae complex</taxon>
        <taxon>Bertiereae - Coffeeae clade</taxon>
        <taxon>Coffeeae</taxon>
        <taxon>Coffea</taxon>
    </lineage>
</organism>
<reference evidence="2" key="1">
    <citation type="journal article" date="2014" name="Science">
        <title>The coffee genome provides insight into the convergent evolution of caffeine biosynthesis.</title>
        <authorList>
            <person name="Denoeud F."/>
            <person name="Carretero-Paulet L."/>
            <person name="Dereeper A."/>
            <person name="Droc G."/>
            <person name="Guyot R."/>
            <person name="Pietrella M."/>
            <person name="Zheng C."/>
            <person name="Alberti A."/>
            <person name="Anthony F."/>
            <person name="Aprea G."/>
            <person name="Aury J.M."/>
            <person name="Bento P."/>
            <person name="Bernard M."/>
            <person name="Bocs S."/>
            <person name="Campa C."/>
            <person name="Cenci A."/>
            <person name="Combes M.C."/>
            <person name="Crouzillat D."/>
            <person name="Da Silva C."/>
            <person name="Daddiego L."/>
            <person name="De Bellis F."/>
            <person name="Dussert S."/>
            <person name="Garsmeur O."/>
            <person name="Gayraud T."/>
            <person name="Guignon V."/>
            <person name="Jahn K."/>
            <person name="Jamilloux V."/>
            <person name="Joet T."/>
            <person name="Labadie K."/>
            <person name="Lan T."/>
            <person name="Leclercq J."/>
            <person name="Lepelley M."/>
            <person name="Leroy T."/>
            <person name="Li L.T."/>
            <person name="Librado P."/>
            <person name="Lopez L."/>
            <person name="Munoz A."/>
            <person name="Noel B."/>
            <person name="Pallavicini A."/>
            <person name="Perrotta G."/>
            <person name="Poncet V."/>
            <person name="Pot D."/>
            <person name="Priyono X."/>
            <person name="Rigoreau M."/>
            <person name="Rouard M."/>
            <person name="Rozas J."/>
            <person name="Tranchant-Dubreuil C."/>
            <person name="VanBuren R."/>
            <person name="Zhang Q."/>
            <person name="Andrade A.C."/>
            <person name="Argout X."/>
            <person name="Bertrand B."/>
            <person name="de Kochko A."/>
            <person name="Graziosi G."/>
            <person name="Henry R.J."/>
            <person name="Jayarama X."/>
            <person name="Ming R."/>
            <person name="Nagai C."/>
            <person name="Rounsley S."/>
            <person name="Sankoff D."/>
            <person name="Giuliano G."/>
            <person name="Albert V.A."/>
            <person name="Wincker P."/>
            <person name="Lashermes P."/>
        </authorList>
    </citation>
    <scope>NUCLEOTIDE SEQUENCE [LARGE SCALE GENOMIC DNA]</scope>
    <source>
        <strain evidence="2">cv. DH200-94</strain>
    </source>
</reference>
<evidence type="ECO:0000313" key="1">
    <source>
        <dbReference type="EMBL" id="CDP12975.1"/>
    </source>
</evidence>
<sequence length="27" mass="3050">MKWQNFSGLVKTGASFRILILIMGLPQ</sequence>
<protein>
    <submittedName>
        <fullName evidence="1">Uncharacterized protein</fullName>
    </submittedName>
</protein>
<name>A0A068UWP6_COFCA</name>
<dbReference type="Proteomes" id="UP000295252">
    <property type="component" value="Chromosome X"/>
</dbReference>
<dbReference type="InParanoid" id="A0A068UWP6"/>
<keyword evidence="2" id="KW-1185">Reference proteome</keyword>
<dbReference type="Gramene" id="CDP12975">
    <property type="protein sequence ID" value="CDP12975"/>
    <property type="gene ID" value="GSCOC_T00037689001"/>
</dbReference>
<gene>
    <name evidence="1" type="ORF">GSCOC_T00037689001</name>
</gene>
<evidence type="ECO:0000313" key="2">
    <source>
        <dbReference type="Proteomes" id="UP000295252"/>
    </source>
</evidence>
<dbReference type="EMBL" id="HG739156">
    <property type="protein sequence ID" value="CDP12975.1"/>
    <property type="molecule type" value="Genomic_DNA"/>
</dbReference>
<proteinExistence type="predicted"/>